<dbReference type="GO" id="GO:0032259">
    <property type="term" value="P:methylation"/>
    <property type="evidence" value="ECO:0007669"/>
    <property type="project" value="UniProtKB-KW"/>
</dbReference>
<sequence length="237" mass="26113">MYGADLAEVFELIHRGRGKDYLAEAEVVTKWIRSRVPNAVSLLDVACGTGSHLKAFATLFDHVEGLEISEPFVRTARETVPGAELHLGDMRDFDLGRRFDAISCMFGSIGYLTTTRELTATLTRFAHHLVPGGAVAVDPWWFLENYADGYVSGSVLQVDGMTISRVSHSKLEGNASRMDVHYVVADSVNGARHFVENHLITLFTREQYETAFAAAGFAVDYIEGLHSGRGLFIGARK</sequence>
<keyword evidence="1" id="KW-0489">Methyltransferase</keyword>
<protein>
    <submittedName>
        <fullName evidence="1">dTDP-3-amino-3,6-dideoxy-alpha-D-glucopyranose N,N-dimethyltransferase/dTDP-3-amino-3,4,6-trideoxy-alpha-D-glucopyranose N,N-dimethyltransferase</fullName>
    </submittedName>
</protein>
<dbReference type="InterPro" id="IPR029063">
    <property type="entry name" value="SAM-dependent_MTases_sf"/>
</dbReference>
<dbReference type="SUPFAM" id="SSF53335">
    <property type="entry name" value="S-adenosyl-L-methionine-dependent methyltransferases"/>
    <property type="match status" value="1"/>
</dbReference>
<name>A0A222VM84_9PSEU</name>
<dbReference type="RefSeq" id="WP_091800383.1">
    <property type="nucleotide sequence ID" value="NZ_CP016353.1"/>
</dbReference>
<keyword evidence="1" id="KW-0808">Transferase</keyword>
<dbReference type="Pfam" id="PF13649">
    <property type="entry name" value="Methyltransf_25"/>
    <property type="match status" value="1"/>
</dbReference>
<dbReference type="OrthoDB" id="189743at2"/>
<dbReference type="EMBL" id="FMZE01000002">
    <property type="protein sequence ID" value="SDC55044.1"/>
    <property type="molecule type" value="Genomic_DNA"/>
</dbReference>
<accession>A0A222VM84</accession>
<dbReference type="Gene3D" id="3.40.50.150">
    <property type="entry name" value="Vaccinia Virus protein VP39"/>
    <property type="match status" value="1"/>
</dbReference>
<dbReference type="AlphaFoldDB" id="A0A222VM84"/>
<dbReference type="KEGG" id="pmad:BAY61_07640"/>
<dbReference type="Gene3D" id="2.20.130.10">
    <property type="entry name" value="CAC2371-like domains"/>
    <property type="match status" value="1"/>
</dbReference>
<reference evidence="1 2" key="1">
    <citation type="submission" date="2016-10" db="EMBL/GenBank/DDBJ databases">
        <authorList>
            <person name="de Groot N.N."/>
        </authorList>
    </citation>
    <scope>NUCLEOTIDE SEQUENCE [LARGE SCALE GENOMIC DNA]</scope>
    <source>
        <strain evidence="1 2">CGMCC 4.5506</strain>
    </source>
</reference>
<evidence type="ECO:0000313" key="2">
    <source>
        <dbReference type="Proteomes" id="UP000199494"/>
    </source>
</evidence>
<proteinExistence type="predicted"/>
<dbReference type="GO" id="GO:0008168">
    <property type="term" value="F:methyltransferase activity"/>
    <property type="evidence" value="ECO:0007669"/>
    <property type="project" value="UniProtKB-KW"/>
</dbReference>
<organism evidence="1 2">
    <name type="scientific">Prauserella marina</name>
    <dbReference type="NCBI Taxonomy" id="530584"/>
    <lineage>
        <taxon>Bacteria</taxon>
        <taxon>Bacillati</taxon>
        <taxon>Actinomycetota</taxon>
        <taxon>Actinomycetes</taxon>
        <taxon>Pseudonocardiales</taxon>
        <taxon>Pseudonocardiaceae</taxon>
        <taxon>Prauserella</taxon>
    </lineage>
</organism>
<keyword evidence="2" id="KW-1185">Reference proteome</keyword>
<dbReference type="Proteomes" id="UP000199494">
    <property type="component" value="Unassembled WGS sequence"/>
</dbReference>
<dbReference type="InterPro" id="IPR041698">
    <property type="entry name" value="Methyltransf_25"/>
</dbReference>
<dbReference type="STRING" id="530584.SAMN05421630_102536"/>
<gene>
    <name evidence="1" type="ORF">SAMN05421630_102536</name>
</gene>
<evidence type="ECO:0000313" key="1">
    <source>
        <dbReference type="EMBL" id="SDC55044.1"/>
    </source>
</evidence>
<dbReference type="CDD" id="cd02440">
    <property type="entry name" value="AdoMet_MTases"/>
    <property type="match status" value="1"/>
</dbReference>